<dbReference type="SUPFAM" id="SSF52096">
    <property type="entry name" value="ClpP/crotonase"/>
    <property type="match status" value="1"/>
</dbReference>
<proteinExistence type="predicted"/>
<evidence type="ECO:0000313" key="3">
    <source>
        <dbReference type="EMBL" id="MBE9664586.1"/>
    </source>
</evidence>
<accession>A0A929KZI4</accession>
<dbReference type="GO" id="GO:0004175">
    <property type="term" value="F:endopeptidase activity"/>
    <property type="evidence" value="ECO:0007669"/>
    <property type="project" value="TreeGrafter"/>
</dbReference>
<feature type="chain" id="PRO_5037296552" evidence="1">
    <location>
        <begin position="23"/>
        <end position="577"/>
    </location>
</feature>
<dbReference type="AlphaFoldDB" id="A0A929KZI4"/>
<feature type="signal peptide" evidence="1">
    <location>
        <begin position="1"/>
        <end position="22"/>
    </location>
</feature>
<dbReference type="RefSeq" id="WP_194114048.1">
    <property type="nucleotide sequence ID" value="NZ_JADFFL010000013.1"/>
</dbReference>
<dbReference type="Gene3D" id="3.30.750.44">
    <property type="match status" value="1"/>
</dbReference>
<sequence length="577" mass="63278">MKFYALALSALLLTAISTSVNAQDNVTKALLDTAFAKGSTVAIAAVSPQQVKNLALLGQVWGFVKYHHLAIAKGSYNMDAKLFEVMPAIINAKNAKETAAAIEKWVDGFGVPEKCANCKPYGGDNILIKPNYGMIFDKSVVGASLVAKLKHILDNRNQGPNHYIKLNGRWNTLSIQNELPYTDMAYPDAGYRLLTAYRFWNIIQYYYPYRDIIGQDWSKVLPELIIDFVAAKDALGYQLAATKMVASVNDAHAGVANPEVDKAKGSYLLPIQGRFIDDKFVMTGYYNDVPEIKEKLKLGDVITDINGVSTVELVKKLLPLTSGSNQGSKLRNMAYFDILRSKGGQVELRILRDNNVATFNLISMPKERVRFVPVIDPEPNALGYRLLDNSIGYLNAGKYKNKDLSEIQKMFNDTKGVIVDLRYYPSDAMPATIATYLKTGDNMYYAKYSYGSIAEPGLFVSSEAVGRAAENLYKGKVVVIVDENTQSRGEFAAMAFQSSTNTTTIGSTTAGADGEAIRFVLPGGLLAAMTGLGVLYPDGTPTQRVGIKIDEVVKPTIEGIRAGKDELLERAKEIILK</sequence>
<dbReference type="PANTHER" id="PTHR32060">
    <property type="entry name" value="TAIL-SPECIFIC PROTEASE"/>
    <property type="match status" value="1"/>
</dbReference>
<reference evidence="3" key="1">
    <citation type="submission" date="2020-10" db="EMBL/GenBank/DDBJ databases">
        <title>Mucilaginibacter mali sp. nov., isolated from rhizosphere soil of apple orchard.</title>
        <authorList>
            <person name="Lee J.-S."/>
            <person name="Kim H.S."/>
            <person name="Kim J.-S."/>
        </authorList>
    </citation>
    <scope>NUCLEOTIDE SEQUENCE</scope>
    <source>
        <strain evidence="3">KCTC 22746</strain>
    </source>
</reference>
<dbReference type="PANTHER" id="PTHR32060:SF30">
    <property type="entry name" value="CARBOXY-TERMINAL PROCESSING PROTEASE CTPA"/>
    <property type="match status" value="1"/>
</dbReference>
<dbReference type="GO" id="GO:0006508">
    <property type="term" value="P:proteolysis"/>
    <property type="evidence" value="ECO:0007669"/>
    <property type="project" value="InterPro"/>
</dbReference>
<protein>
    <submittedName>
        <fullName evidence="3">Peptidase S41</fullName>
    </submittedName>
</protein>
<dbReference type="InterPro" id="IPR029045">
    <property type="entry name" value="ClpP/crotonase-like_dom_sf"/>
</dbReference>
<gene>
    <name evidence="3" type="ORF">IRJ16_22080</name>
</gene>
<organism evidence="3 4">
    <name type="scientific">Mucilaginibacter myungsuensis</name>
    <dbReference type="NCBI Taxonomy" id="649104"/>
    <lineage>
        <taxon>Bacteria</taxon>
        <taxon>Pseudomonadati</taxon>
        <taxon>Bacteroidota</taxon>
        <taxon>Sphingobacteriia</taxon>
        <taxon>Sphingobacteriales</taxon>
        <taxon>Sphingobacteriaceae</taxon>
        <taxon>Mucilaginibacter</taxon>
    </lineage>
</organism>
<dbReference type="GO" id="GO:0008236">
    <property type="term" value="F:serine-type peptidase activity"/>
    <property type="evidence" value="ECO:0007669"/>
    <property type="project" value="InterPro"/>
</dbReference>
<dbReference type="Proteomes" id="UP000622475">
    <property type="component" value="Unassembled WGS sequence"/>
</dbReference>
<dbReference type="Gene3D" id="3.90.226.10">
    <property type="entry name" value="2-enoyl-CoA Hydratase, Chain A, domain 1"/>
    <property type="match status" value="1"/>
</dbReference>
<evidence type="ECO:0000259" key="2">
    <source>
        <dbReference type="SMART" id="SM00245"/>
    </source>
</evidence>
<dbReference type="SMART" id="SM00245">
    <property type="entry name" value="TSPc"/>
    <property type="match status" value="1"/>
</dbReference>
<evidence type="ECO:0000256" key="1">
    <source>
        <dbReference type="SAM" id="SignalP"/>
    </source>
</evidence>
<comment type="caution">
    <text evidence="3">The sequence shown here is derived from an EMBL/GenBank/DDBJ whole genome shotgun (WGS) entry which is preliminary data.</text>
</comment>
<dbReference type="Pfam" id="PF03572">
    <property type="entry name" value="Peptidase_S41"/>
    <property type="match status" value="1"/>
</dbReference>
<keyword evidence="4" id="KW-1185">Reference proteome</keyword>
<dbReference type="EMBL" id="JADFFL010000013">
    <property type="protein sequence ID" value="MBE9664586.1"/>
    <property type="molecule type" value="Genomic_DNA"/>
</dbReference>
<feature type="domain" description="Tail specific protease" evidence="2">
    <location>
        <begin position="343"/>
        <end position="554"/>
    </location>
</feature>
<dbReference type="GO" id="GO:0007165">
    <property type="term" value="P:signal transduction"/>
    <property type="evidence" value="ECO:0007669"/>
    <property type="project" value="TreeGrafter"/>
</dbReference>
<keyword evidence="1" id="KW-0732">Signal</keyword>
<evidence type="ECO:0000313" key="4">
    <source>
        <dbReference type="Proteomes" id="UP000622475"/>
    </source>
</evidence>
<dbReference type="GO" id="GO:0030288">
    <property type="term" value="C:outer membrane-bounded periplasmic space"/>
    <property type="evidence" value="ECO:0007669"/>
    <property type="project" value="TreeGrafter"/>
</dbReference>
<dbReference type="InterPro" id="IPR005151">
    <property type="entry name" value="Tail-specific_protease"/>
</dbReference>
<name>A0A929KZI4_9SPHI</name>